<dbReference type="Proteomes" id="UP000282438">
    <property type="component" value="Chromosome"/>
</dbReference>
<gene>
    <name evidence="4" type="ORF">EJO50_05580</name>
</gene>
<evidence type="ECO:0000313" key="4">
    <source>
        <dbReference type="EMBL" id="AZN35997.1"/>
    </source>
</evidence>
<comment type="catalytic activity">
    <reaction evidence="1">
        <text>AMP + H2O = D-ribose 5-phosphate + adenine</text>
        <dbReference type="Rhea" id="RHEA:20129"/>
        <dbReference type="ChEBI" id="CHEBI:15377"/>
        <dbReference type="ChEBI" id="CHEBI:16708"/>
        <dbReference type="ChEBI" id="CHEBI:78346"/>
        <dbReference type="ChEBI" id="CHEBI:456215"/>
        <dbReference type="EC" id="3.2.2.4"/>
    </reaction>
</comment>
<protein>
    <recommendedName>
        <fullName evidence="3">Cytokinin riboside 5'-monophosphate phosphoribohydrolase</fullName>
        <ecNumber evidence="3">3.2.2.n1</ecNumber>
    </recommendedName>
</protein>
<organism evidence="4 5">
    <name type="scientific">Iodobacter ciconiae</name>
    <dbReference type="NCBI Taxonomy" id="2496266"/>
    <lineage>
        <taxon>Bacteria</taxon>
        <taxon>Pseudomonadati</taxon>
        <taxon>Pseudomonadota</taxon>
        <taxon>Betaproteobacteria</taxon>
        <taxon>Neisseriales</taxon>
        <taxon>Chitinibacteraceae</taxon>
        <taxon>Iodobacter</taxon>
    </lineage>
</organism>
<dbReference type="InterPro" id="IPR031100">
    <property type="entry name" value="LOG_fam"/>
</dbReference>
<keyword evidence="3" id="KW-0203">Cytokinin biosynthesis</keyword>
<dbReference type="EC" id="3.2.2.n1" evidence="3"/>
<proteinExistence type="inferred from homology"/>
<dbReference type="GO" id="GO:0008714">
    <property type="term" value="F:AMP nucleosidase activity"/>
    <property type="evidence" value="ECO:0007669"/>
    <property type="project" value="UniProtKB-EC"/>
</dbReference>
<evidence type="ECO:0000256" key="1">
    <source>
        <dbReference type="ARBA" id="ARBA00000274"/>
    </source>
</evidence>
<dbReference type="EMBL" id="CP034433">
    <property type="protein sequence ID" value="AZN35997.1"/>
    <property type="molecule type" value="Genomic_DNA"/>
</dbReference>
<dbReference type="PANTHER" id="PTHR31223">
    <property type="entry name" value="LOG FAMILY PROTEIN YJL055W"/>
    <property type="match status" value="1"/>
</dbReference>
<dbReference type="RefSeq" id="WP_125972256.1">
    <property type="nucleotide sequence ID" value="NZ_CP034433.1"/>
</dbReference>
<comment type="similarity">
    <text evidence="2 3">Belongs to the LOG family.</text>
</comment>
<evidence type="ECO:0000256" key="2">
    <source>
        <dbReference type="ARBA" id="ARBA00006763"/>
    </source>
</evidence>
<keyword evidence="3" id="KW-0378">Hydrolase</keyword>
<dbReference type="PANTHER" id="PTHR31223:SF70">
    <property type="entry name" value="LOG FAMILY PROTEIN YJL055W"/>
    <property type="match status" value="1"/>
</dbReference>
<evidence type="ECO:0000256" key="3">
    <source>
        <dbReference type="RuleBase" id="RU363015"/>
    </source>
</evidence>
<reference evidence="4 5" key="1">
    <citation type="submission" date="2018-12" db="EMBL/GenBank/DDBJ databases">
        <title>Complete genome sequence of Iodobacter sp. H11R3.</title>
        <authorList>
            <person name="Bae J.-W."/>
        </authorList>
    </citation>
    <scope>NUCLEOTIDE SEQUENCE [LARGE SCALE GENOMIC DNA]</scope>
    <source>
        <strain evidence="4 5">H11R3</strain>
    </source>
</reference>
<dbReference type="AlphaFoldDB" id="A0A3S8ZR99"/>
<sequence length="190" mass="20209">MKSVAVFCGAKHGIQPEFTTAARELGAVLAEREITLVYGGGHVGLMGEVATACLDAGGKVIGVIPEFMVVRELALEACSELIIVDSMHTRKAKMAELAGGFIAMPGGFGTLDELFEILTWSQVGLHGKPVGLLNTGNYYDSLTKFLEETVAAGFLAAAEYSKLQSASDPRDLLNILASQPGVMEGMWWKT</sequence>
<dbReference type="GO" id="GO:0005829">
    <property type="term" value="C:cytosol"/>
    <property type="evidence" value="ECO:0007669"/>
    <property type="project" value="TreeGrafter"/>
</dbReference>
<evidence type="ECO:0000313" key="5">
    <source>
        <dbReference type="Proteomes" id="UP000282438"/>
    </source>
</evidence>
<accession>A0A3S8ZR99</accession>
<dbReference type="KEGG" id="iod:EJO50_05580"/>
<dbReference type="GO" id="GO:0009691">
    <property type="term" value="P:cytokinin biosynthetic process"/>
    <property type="evidence" value="ECO:0007669"/>
    <property type="project" value="UniProtKB-UniRule"/>
</dbReference>
<dbReference type="SUPFAM" id="SSF102405">
    <property type="entry name" value="MCP/YpsA-like"/>
    <property type="match status" value="1"/>
</dbReference>
<dbReference type="NCBIfam" id="TIGR00730">
    <property type="entry name" value="Rossman fold protein, TIGR00730 family"/>
    <property type="match status" value="1"/>
</dbReference>
<dbReference type="InterPro" id="IPR005269">
    <property type="entry name" value="LOG"/>
</dbReference>
<dbReference type="Gene3D" id="3.40.50.450">
    <property type="match status" value="1"/>
</dbReference>
<keyword evidence="5" id="KW-1185">Reference proteome</keyword>
<dbReference type="Pfam" id="PF03641">
    <property type="entry name" value="Lysine_decarbox"/>
    <property type="match status" value="1"/>
</dbReference>
<name>A0A3S8ZR99_9NEIS</name>
<dbReference type="OrthoDB" id="9801098at2"/>